<sequence length="102" mass="11778">MRNCAMKKYSQVTSLLPNNLTWRSTQSDELFGITHAFLFYVLVLTLSIKKAGQKRAYTVTRKRDPKPHPCPCRPSARHTRCYKYKVIPGGRDHYVQSITHPA</sequence>
<dbReference type="EMBL" id="MU005573">
    <property type="protein sequence ID" value="KAF2688680.1"/>
    <property type="molecule type" value="Genomic_DNA"/>
</dbReference>
<reference evidence="2" key="1">
    <citation type="journal article" date="2020" name="Stud. Mycol.">
        <title>101 Dothideomycetes genomes: a test case for predicting lifestyles and emergence of pathogens.</title>
        <authorList>
            <person name="Haridas S."/>
            <person name="Albert R."/>
            <person name="Binder M."/>
            <person name="Bloem J."/>
            <person name="Labutti K."/>
            <person name="Salamov A."/>
            <person name="Andreopoulos B."/>
            <person name="Baker S."/>
            <person name="Barry K."/>
            <person name="Bills G."/>
            <person name="Bluhm B."/>
            <person name="Cannon C."/>
            <person name="Castanera R."/>
            <person name="Culley D."/>
            <person name="Daum C."/>
            <person name="Ezra D."/>
            <person name="Gonzalez J."/>
            <person name="Henrissat B."/>
            <person name="Kuo A."/>
            <person name="Liang C."/>
            <person name="Lipzen A."/>
            <person name="Lutzoni F."/>
            <person name="Magnuson J."/>
            <person name="Mondo S."/>
            <person name="Nolan M."/>
            <person name="Ohm R."/>
            <person name="Pangilinan J."/>
            <person name="Park H.-J."/>
            <person name="Ramirez L."/>
            <person name="Alfaro M."/>
            <person name="Sun H."/>
            <person name="Tritt A."/>
            <person name="Yoshinaga Y."/>
            <person name="Zwiers L.-H."/>
            <person name="Turgeon B."/>
            <person name="Goodwin S."/>
            <person name="Spatafora J."/>
            <person name="Crous P."/>
            <person name="Grigoriev I."/>
        </authorList>
    </citation>
    <scope>NUCLEOTIDE SEQUENCE</scope>
    <source>
        <strain evidence="2">CBS 122367</strain>
    </source>
</reference>
<keyword evidence="3" id="KW-1185">Reference proteome</keyword>
<keyword evidence="1" id="KW-0812">Transmembrane</keyword>
<proteinExistence type="predicted"/>
<organism evidence="2 3">
    <name type="scientific">Lentithecium fluviatile CBS 122367</name>
    <dbReference type="NCBI Taxonomy" id="1168545"/>
    <lineage>
        <taxon>Eukaryota</taxon>
        <taxon>Fungi</taxon>
        <taxon>Dikarya</taxon>
        <taxon>Ascomycota</taxon>
        <taxon>Pezizomycotina</taxon>
        <taxon>Dothideomycetes</taxon>
        <taxon>Pleosporomycetidae</taxon>
        <taxon>Pleosporales</taxon>
        <taxon>Massarineae</taxon>
        <taxon>Lentitheciaceae</taxon>
        <taxon>Lentithecium</taxon>
    </lineage>
</organism>
<keyword evidence="1" id="KW-0472">Membrane</keyword>
<dbReference type="Proteomes" id="UP000799291">
    <property type="component" value="Unassembled WGS sequence"/>
</dbReference>
<dbReference type="AlphaFoldDB" id="A0A6G1JEM7"/>
<evidence type="ECO:0000313" key="3">
    <source>
        <dbReference type="Proteomes" id="UP000799291"/>
    </source>
</evidence>
<gene>
    <name evidence="2" type="ORF">K458DRAFT_151210</name>
</gene>
<keyword evidence="1" id="KW-1133">Transmembrane helix</keyword>
<evidence type="ECO:0000256" key="1">
    <source>
        <dbReference type="SAM" id="Phobius"/>
    </source>
</evidence>
<protein>
    <submittedName>
        <fullName evidence="2">Uncharacterized protein</fullName>
    </submittedName>
</protein>
<accession>A0A6G1JEM7</accession>
<feature type="transmembrane region" description="Helical" evidence="1">
    <location>
        <begin position="30"/>
        <end position="48"/>
    </location>
</feature>
<evidence type="ECO:0000313" key="2">
    <source>
        <dbReference type="EMBL" id="KAF2688680.1"/>
    </source>
</evidence>
<name>A0A6G1JEM7_9PLEO</name>